<keyword evidence="2" id="KW-1185">Reference proteome</keyword>
<dbReference type="SUPFAM" id="SSF53448">
    <property type="entry name" value="Nucleotide-diphospho-sugar transferases"/>
    <property type="match status" value="1"/>
</dbReference>
<dbReference type="EMBL" id="BQKE01000001">
    <property type="protein sequence ID" value="GJM59547.1"/>
    <property type="molecule type" value="Genomic_DNA"/>
</dbReference>
<protein>
    <submittedName>
        <fullName evidence="1">Glycosyl transferase</fullName>
    </submittedName>
</protein>
<dbReference type="RefSeq" id="WP_338235575.1">
    <property type="nucleotide sequence ID" value="NZ_BQKE01000001.1"/>
</dbReference>
<dbReference type="InterPro" id="IPR029044">
    <property type="entry name" value="Nucleotide-diphossugar_trans"/>
</dbReference>
<evidence type="ECO:0000313" key="1">
    <source>
        <dbReference type="EMBL" id="GJM59547.1"/>
    </source>
</evidence>
<reference evidence="1 2" key="1">
    <citation type="submission" date="2021-12" db="EMBL/GenBank/DDBJ databases">
        <title>Genome sequencing of bacteria with rrn-lacking chromosome and rrn-plasmid.</title>
        <authorList>
            <person name="Anda M."/>
            <person name="Iwasaki W."/>
        </authorList>
    </citation>
    <scope>NUCLEOTIDE SEQUENCE [LARGE SCALE GENOMIC DNA]</scope>
    <source>
        <strain evidence="1 2">NBRC 15940</strain>
    </source>
</reference>
<dbReference type="Proteomes" id="UP001310022">
    <property type="component" value="Unassembled WGS sequence"/>
</dbReference>
<sequence length="300" mass="34466">MTFAPIALFVYNRPDHTLKTLEALKANPEVAHSEIFIFADGPKAGADEKTKLAIQSTKALVMDFEIGARKELIFSDQNKGLANSIIEGVSRILKSHGRIIVLEDDIVVAPGFLKFMNEALELYQNEDKVWHIGAYMPDLKRNDLPPLALVQQMQCWGWATWANRWEQFNPSSADLLSKFDGRLKKQFDYEGSFNFHRMLRNQLAGKRDSWAIRWYATIFLAGGLCLNPSRSITENIGQDGSGQHSFRTTNYDVDRLDRLAVEKIPLEENKEVRQAMVKYYWKAKLKAIPQYIMYLLFGRR</sequence>
<name>A0AAN5AI80_9BACT</name>
<comment type="caution">
    <text evidence="1">The sequence shown here is derived from an EMBL/GenBank/DDBJ whole genome shotgun (WGS) entry which is preliminary data.</text>
</comment>
<dbReference type="AlphaFoldDB" id="A0AAN5AI80"/>
<keyword evidence="1" id="KW-0808">Transferase</keyword>
<dbReference type="GO" id="GO:0016740">
    <property type="term" value="F:transferase activity"/>
    <property type="evidence" value="ECO:0007669"/>
    <property type="project" value="UniProtKB-KW"/>
</dbReference>
<proteinExistence type="predicted"/>
<accession>A0AAN5AI80</accession>
<organism evidence="1 2">
    <name type="scientific">Persicobacter diffluens</name>
    <dbReference type="NCBI Taxonomy" id="981"/>
    <lineage>
        <taxon>Bacteria</taxon>
        <taxon>Pseudomonadati</taxon>
        <taxon>Bacteroidota</taxon>
        <taxon>Cytophagia</taxon>
        <taxon>Cytophagales</taxon>
        <taxon>Persicobacteraceae</taxon>
        <taxon>Persicobacter</taxon>
    </lineage>
</organism>
<gene>
    <name evidence="1" type="ORF">PEDI_00990</name>
</gene>
<dbReference type="Gene3D" id="3.90.550.10">
    <property type="entry name" value="Spore Coat Polysaccharide Biosynthesis Protein SpsA, Chain A"/>
    <property type="match status" value="1"/>
</dbReference>
<evidence type="ECO:0000313" key="2">
    <source>
        <dbReference type="Proteomes" id="UP001310022"/>
    </source>
</evidence>